<dbReference type="STRING" id="1325564.NSJP_0919"/>
<dbReference type="EMBL" id="LT828648">
    <property type="protein sequence ID" value="SLM47091.1"/>
    <property type="molecule type" value="Genomic_DNA"/>
</dbReference>
<accession>A0A1W1I290</accession>
<evidence type="ECO:0000313" key="8">
    <source>
        <dbReference type="Proteomes" id="UP000192042"/>
    </source>
</evidence>
<dbReference type="AlphaFoldDB" id="A0A1W1I290"/>
<organism evidence="7 8">
    <name type="scientific">Nitrospira japonica</name>
    <dbReference type="NCBI Taxonomy" id="1325564"/>
    <lineage>
        <taxon>Bacteria</taxon>
        <taxon>Pseudomonadati</taxon>
        <taxon>Nitrospirota</taxon>
        <taxon>Nitrospiria</taxon>
        <taxon>Nitrospirales</taxon>
        <taxon>Nitrospiraceae</taxon>
        <taxon>Nitrospira</taxon>
    </lineage>
</organism>
<evidence type="ECO:0000256" key="2">
    <source>
        <dbReference type="ARBA" id="ARBA00022692"/>
    </source>
</evidence>
<feature type="transmembrane region" description="Helical" evidence="5">
    <location>
        <begin position="49"/>
        <end position="66"/>
    </location>
</feature>
<evidence type="ECO:0000256" key="4">
    <source>
        <dbReference type="ARBA" id="ARBA00023136"/>
    </source>
</evidence>
<keyword evidence="8" id="KW-1185">Reference proteome</keyword>
<dbReference type="KEGG" id="nja:NSJP_0919"/>
<dbReference type="RefSeq" id="WP_080885676.1">
    <property type="nucleotide sequence ID" value="NZ_LT828648.1"/>
</dbReference>
<sequence length="144" mass="15495">MVWWYWMVLGLALLGAEMATPGGFYILFFGLAALIVGTLAGTEVVQTDWLQWLLFSVVAVGSLLIFRGPLLAKLSPHGHAQPDIDSIVGETAIPLEPLAAGEIGKAELRGTTWTAKNVGAEPLKKGQRGKVARIEGLTLWITNE</sequence>
<evidence type="ECO:0000256" key="5">
    <source>
        <dbReference type="SAM" id="Phobius"/>
    </source>
</evidence>
<evidence type="ECO:0000256" key="3">
    <source>
        <dbReference type="ARBA" id="ARBA00022989"/>
    </source>
</evidence>
<dbReference type="InterPro" id="IPR052165">
    <property type="entry name" value="Membrane_assoc_protease"/>
</dbReference>
<keyword evidence="4 5" id="KW-0472">Membrane</keyword>
<gene>
    <name evidence="7" type="ORF">NSJP_0919</name>
</gene>
<dbReference type="PANTHER" id="PTHR33507">
    <property type="entry name" value="INNER MEMBRANE PROTEIN YBBJ"/>
    <property type="match status" value="1"/>
</dbReference>
<dbReference type="InterPro" id="IPR012340">
    <property type="entry name" value="NA-bd_OB-fold"/>
</dbReference>
<reference evidence="7 8" key="1">
    <citation type="submission" date="2017-03" db="EMBL/GenBank/DDBJ databases">
        <authorList>
            <person name="Afonso C.L."/>
            <person name="Miller P.J."/>
            <person name="Scott M.A."/>
            <person name="Spackman E."/>
            <person name="Goraichik I."/>
            <person name="Dimitrov K.M."/>
            <person name="Suarez D.L."/>
            <person name="Swayne D.E."/>
        </authorList>
    </citation>
    <scope>NUCLEOTIDE SEQUENCE [LARGE SCALE GENOMIC DNA]</scope>
    <source>
        <strain evidence="7">Genome sequencing of Nitrospira japonica strain NJ11</strain>
    </source>
</reference>
<dbReference type="GO" id="GO:0005886">
    <property type="term" value="C:plasma membrane"/>
    <property type="evidence" value="ECO:0007669"/>
    <property type="project" value="TreeGrafter"/>
</dbReference>
<dbReference type="Pfam" id="PF01957">
    <property type="entry name" value="NfeD"/>
    <property type="match status" value="1"/>
</dbReference>
<keyword evidence="3 5" id="KW-1133">Transmembrane helix</keyword>
<dbReference type="InterPro" id="IPR002810">
    <property type="entry name" value="NfeD-like_C"/>
</dbReference>
<keyword evidence="2 5" id="KW-0812">Transmembrane</keyword>
<proteinExistence type="predicted"/>
<dbReference type="OrthoDB" id="9792945at2"/>
<evidence type="ECO:0000259" key="6">
    <source>
        <dbReference type="Pfam" id="PF01957"/>
    </source>
</evidence>
<name>A0A1W1I290_9BACT</name>
<evidence type="ECO:0000256" key="1">
    <source>
        <dbReference type="ARBA" id="ARBA00004141"/>
    </source>
</evidence>
<feature type="domain" description="NfeD-like C-terminal" evidence="6">
    <location>
        <begin position="85"/>
        <end position="141"/>
    </location>
</feature>
<dbReference type="PANTHER" id="PTHR33507:SF3">
    <property type="entry name" value="INNER MEMBRANE PROTEIN YBBJ"/>
    <property type="match status" value="1"/>
</dbReference>
<dbReference type="Proteomes" id="UP000192042">
    <property type="component" value="Chromosome I"/>
</dbReference>
<dbReference type="Gene3D" id="2.40.50.140">
    <property type="entry name" value="Nucleic acid-binding proteins"/>
    <property type="match status" value="1"/>
</dbReference>
<protein>
    <recommendedName>
        <fullName evidence="6">NfeD-like C-terminal domain-containing protein</fullName>
    </recommendedName>
</protein>
<evidence type="ECO:0000313" key="7">
    <source>
        <dbReference type="EMBL" id="SLM47091.1"/>
    </source>
</evidence>
<feature type="transmembrane region" description="Helical" evidence="5">
    <location>
        <begin position="12"/>
        <end position="37"/>
    </location>
</feature>
<comment type="subcellular location">
    <subcellularLocation>
        <location evidence="1">Membrane</location>
        <topology evidence="1">Multi-pass membrane protein</topology>
    </subcellularLocation>
</comment>